<dbReference type="AlphaFoldDB" id="D5AEF9"/>
<dbReference type="GO" id="GO:0006511">
    <property type="term" value="P:ubiquitin-dependent protein catabolic process"/>
    <property type="evidence" value="ECO:0007669"/>
    <property type="project" value="TreeGrafter"/>
</dbReference>
<evidence type="ECO:0000259" key="1">
    <source>
        <dbReference type="PROSITE" id="PS50030"/>
    </source>
</evidence>
<accession>D5AEF9</accession>
<dbReference type="InterPro" id="IPR009060">
    <property type="entry name" value="UBA-like_sf"/>
</dbReference>
<dbReference type="PANTHER" id="PTHR10677">
    <property type="entry name" value="UBIQUILIN"/>
    <property type="match status" value="1"/>
</dbReference>
<dbReference type="PROSITE" id="PS50030">
    <property type="entry name" value="UBA"/>
    <property type="match status" value="1"/>
</dbReference>
<dbReference type="SMART" id="SM00165">
    <property type="entry name" value="UBA"/>
    <property type="match status" value="1"/>
</dbReference>
<feature type="domain" description="UBA" evidence="1">
    <location>
        <begin position="17"/>
        <end position="61"/>
    </location>
</feature>
<dbReference type="FunFam" id="1.10.8.10:FF:000042">
    <property type="entry name" value="Ubiquitin domain-containing protein DSK2b"/>
    <property type="match status" value="1"/>
</dbReference>
<dbReference type="SUPFAM" id="SSF46934">
    <property type="entry name" value="UBA-like"/>
    <property type="match status" value="1"/>
</dbReference>
<dbReference type="InterPro" id="IPR015496">
    <property type="entry name" value="Ubiquilin"/>
</dbReference>
<dbReference type="GO" id="GO:0031593">
    <property type="term" value="F:polyubiquitin modification-dependent protein binding"/>
    <property type="evidence" value="ECO:0007669"/>
    <property type="project" value="TreeGrafter"/>
</dbReference>
<evidence type="ECO:0000313" key="2">
    <source>
        <dbReference type="EMBL" id="ADE77928.1"/>
    </source>
</evidence>
<sequence>MFGGLGSGDTQNASNVPAEQLYATQLAQLQEMGFYDTQENIRALTATGGNVHAAVERLLGNLG</sequence>
<organism evidence="2">
    <name type="scientific">Picea sitchensis</name>
    <name type="common">Sitka spruce</name>
    <name type="synonym">Pinus sitchensis</name>
    <dbReference type="NCBI Taxonomy" id="3332"/>
    <lineage>
        <taxon>Eukaryota</taxon>
        <taxon>Viridiplantae</taxon>
        <taxon>Streptophyta</taxon>
        <taxon>Embryophyta</taxon>
        <taxon>Tracheophyta</taxon>
        <taxon>Spermatophyta</taxon>
        <taxon>Pinopsida</taxon>
        <taxon>Pinidae</taxon>
        <taxon>Conifers I</taxon>
        <taxon>Pinales</taxon>
        <taxon>Pinaceae</taxon>
        <taxon>Picea</taxon>
    </lineage>
</organism>
<dbReference type="CDD" id="cd14399">
    <property type="entry name" value="UBA_PLICs"/>
    <property type="match status" value="1"/>
</dbReference>
<dbReference type="Pfam" id="PF00627">
    <property type="entry name" value="UBA"/>
    <property type="match status" value="1"/>
</dbReference>
<dbReference type="EMBL" id="BT124693">
    <property type="protein sequence ID" value="ADE77928.1"/>
    <property type="molecule type" value="mRNA"/>
</dbReference>
<proteinExistence type="evidence at transcript level"/>
<dbReference type="GO" id="GO:0005829">
    <property type="term" value="C:cytosol"/>
    <property type="evidence" value="ECO:0007669"/>
    <property type="project" value="TreeGrafter"/>
</dbReference>
<dbReference type="InterPro" id="IPR015940">
    <property type="entry name" value="UBA"/>
</dbReference>
<dbReference type="Gene3D" id="1.10.8.10">
    <property type="entry name" value="DNA helicase RuvA subunit, C-terminal domain"/>
    <property type="match status" value="1"/>
</dbReference>
<protein>
    <recommendedName>
        <fullName evidence="1">UBA domain-containing protein</fullName>
    </recommendedName>
</protein>
<reference evidence="2" key="1">
    <citation type="submission" date="2010-04" db="EMBL/GenBank/DDBJ databases">
        <authorList>
            <person name="Reid K.E."/>
            <person name="Liao N."/>
            <person name="Chan S."/>
            <person name="Docking R."/>
            <person name="Taylor G."/>
            <person name="Moore R."/>
            <person name="Mayo M."/>
            <person name="Munro S."/>
            <person name="King J."/>
            <person name="Yanchuk A."/>
            <person name="Holt R."/>
            <person name="Jones S."/>
            <person name="Marra M."/>
            <person name="Ritland C.E."/>
            <person name="Ritland K."/>
            <person name="Bohlmann J."/>
        </authorList>
    </citation>
    <scope>NUCLEOTIDE SEQUENCE</scope>
    <source>
        <tissue evidence="2">Bud</tissue>
    </source>
</reference>
<dbReference type="PANTHER" id="PTHR10677:SF3">
    <property type="entry name" value="FI07626P-RELATED"/>
    <property type="match status" value="1"/>
</dbReference>
<name>D5AEF9_PICSI</name>